<dbReference type="CDD" id="cd14686">
    <property type="entry name" value="bZIP"/>
    <property type="match status" value="1"/>
</dbReference>
<feature type="domain" description="ABC transporter" evidence="5">
    <location>
        <begin position="12"/>
        <end position="447"/>
    </location>
</feature>
<sequence length="523" mass="59691">MQTANDNPRVLLRITNLKQYFPLKRRGLYVRANDGITLDIYEGETLGLVGESGCGKSTLGRTLLQLYRQTDGRTMYYGRTLDDLAPKYVGQTLATLDKRRAQLKTLRERRDAVRREYDALPDGKAKYAKYNDLTRAEKEANDAFLDMANLIGGFINAPDLKPVSEAFLKVYRISSRLCAAERKLEDLRLAFDDADFAAAEAVRAGKNPAAQRARAEKRKAAVRAQEKAIEDLRAQVAQARGEIERMREQYRDDPEFQRLEAFRDEGVDLARLRYDEIRRLRRDLQMIFQDPYSSLNPRMTVGQIVGEGMRAHKFFKRNDKRMQDEILRVMDEAGLASYFLHRYPHQFSGGQRQRIGIARSLAVRPKFVVCDEAVSALDVSIQSQIINLLRDLKEQQHLTYLFITHDLSVVKYISDRIGVMYLGNLVELAPAQELFDHPRHPYTEALMAAIPTTDVDNPREMRILEGDIPSPVNPPAGCKFHTRCRYCTEICEHAVPDWTQVGPNHFVACHHMLGAQDEAKAGD</sequence>
<reference evidence="6" key="1">
    <citation type="submission" date="2020-10" db="EMBL/GenBank/DDBJ databases">
        <authorList>
            <person name="Gilroy R."/>
        </authorList>
    </citation>
    <scope>NUCLEOTIDE SEQUENCE</scope>
    <source>
        <strain evidence="6">ChiSxjej2B14-6234</strain>
    </source>
</reference>
<feature type="coiled-coil region" evidence="4">
    <location>
        <begin position="215"/>
        <end position="249"/>
    </location>
</feature>
<dbReference type="Gene3D" id="3.40.50.300">
    <property type="entry name" value="P-loop containing nucleotide triphosphate hydrolases"/>
    <property type="match status" value="2"/>
</dbReference>
<dbReference type="NCBIfam" id="TIGR01727">
    <property type="entry name" value="oligo_HPY"/>
    <property type="match status" value="1"/>
</dbReference>
<evidence type="ECO:0000313" key="7">
    <source>
        <dbReference type="Proteomes" id="UP000886887"/>
    </source>
</evidence>
<dbReference type="PANTHER" id="PTHR43776">
    <property type="entry name" value="TRANSPORT ATP-BINDING PROTEIN"/>
    <property type="match status" value="1"/>
</dbReference>
<dbReference type="GO" id="GO:0016887">
    <property type="term" value="F:ATP hydrolysis activity"/>
    <property type="evidence" value="ECO:0007669"/>
    <property type="project" value="InterPro"/>
</dbReference>
<protein>
    <submittedName>
        <fullName evidence="6">ATP-binding cassette domain-containing protein</fullName>
    </submittedName>
</protein>
<accession>A0A9D0ZA14</accession>
<dbReference type="PANTHER" id="PTHR43776:SF8">
    <property type="entry name" value="ABC TRANSPORTER, ATP-BINDING PROTEIN"/>
    <property type="match status" value="1"/>
</dbReference>
<evidence type="ECO:0000256" key="4">
    <source>
        <dbReference type="SAM" id="Coils"/>
    </source>
</evidence>
<evidence type="ECO:0000256" key="2">
    <source>
        <dbReference type="ARBA" id="ARBA00022741"/>
    </source>
</evidence>
<dbReference type="SUPFAM" id="SSF52540">
    <property type="entry name" value="P-loop containing nucleoside triphosphate hydrolases"/>
    <property type="match status" value="2"/>
</dbReference>
<gene>
    <name evidence="6" type="ORF">IAB73_07190</name>
</gene>
<proteinExistence type="predicted"/>
<dbReference type="SMART" id="SM00382">
    <property type="entry name" value="AAA"/>
    <property type="match status" value="1"/>
</dbReference>
<keyword evidence="4" id="KW-0175">Coiled coil</keyword>
<dbReference type="CDD" id="cd03257">
    <property type="entry name" value="ABC_NikE_OppD_transporters"/>
    <property type="match status" value="1"/>
</dbReference>
<dbReference type="PROSITE" id="PS50893">
    <property type="entry name" value="ABC_TRANSPORTER_2"/>
    <property type="match status" value="1"/>
</dbReference>
<dbReference type="PROSITE" id="PS00211">
    <property type="entry name" value="ABC_TRANSPORTER_1"/>
    <property type="match status" value="1"/>
</dbReference>
<dbReference type="GO" id="GO:0005524">
    <property type="term" value="F:ATP binding"/>
    <property type="evidence" value="ECO:0007669"/>
    <property type="project" value="UniProtKB-KW"/>
</dbReference>
<dbReference type="Pfam" id="PF00005">
    <property type="entry name" value="ABC_tran"/>
    <property type="match status" value="2"/>
</dbReference>
<dbReference type="InterPro" id="IPR013563">
    <property type="entry name" value="Oligopep_ABC_C"/>
</dbReference>
<dbReference type="GO" id="GO:0055085">
    <property type="term" value="P:transmembrane transport"/>
    <property type="evidence" value="ECO:0007669"/>
    <property type="project" value="UniProtKB-ARBA"/>
</dbReference>
<evidence type="ECO:0000256" key="1">
    <source>
        <dbReference type="ARBA" id="ARBA00022448"/>
    </source>
</evidence>
<keyword evidence="3 6" id="KW-0067">ATP-binding</keyword>
<dbReference type="EMBL" id="DVFJ01000026">
    <property type="protein sequence ID" value="HIQ71972.1"/>
    <property type="molecule type" value="Genomic_DNA"/>
</dbReference>
<dbReference type="InterPro" id="IPR003439">
    <property type="entry name" value="ABC_transporter-like_ATP-bd"/>
</dbReference>
<evidence type="ECO:0000256" key="3">
    <source>
        <dbReference type="ARBA" id="ARBA00022840"/>
    </source>
</evidence>
<organism evidence="6 7">
    <name type="scientific">Candidatus Onthenecus intestinigallinarum</name>
    <dbReference type="NCBI Taxonomy" id="2840875"/>
    <lineage>
        <taxon>Bacteria</taxon>
        <taxon>Bacillati</taxon>
        <taxon>Bacillota</taxon>
        <taxon>Clostridia</taxon>
        <taxon>Eubacteriales</taxon>
        <taxon>Candidatus Onthenecus</taxon>
    </lineage>
</organism>
<dbReference type="InterPro" id="IPR017871">
    <property type="entry name" value="ABC_transporter-like_CS"/>
</dbReference>
<evidence type="ECO:0000259" key="5">
    <source>
        <dbReference type="PROSITE" id="PS50893"/>
    </source>
</evidence>
<evidence type="ECO:0000313" key="6">
    <source>
        <dbReference type="EMBL" id="HIQ71972.1"/>
    </source>
</evidence>
<dbReference type="Pfam" id="PF08352">
    <property type="entry name" value="oligo_HPY"/>
    <property type="match status" value="1"/>
</dbReference>
<name>A0A9D0ZA14_9FIRM</name>
<reference evidence="6" key="2">
    <citation type="journal article" date="2021" name="PeerJ">
        <title>Extensive microbial diversity within the chicken gut microbiome revealed by metagenomics and culture.</title>
        <authorList>
            <person name="Gilroy R."/>
            <person name="Ravi A."/>
            <person name="Getino M."/>
            <person name="Pursley I."/>
            <person name="Horton D.L."/>
            <person name="Alikhan N.F."/>
            <person name="Baker D."/>
            <person name="Gharbi K."/>
            <person name="Hall N."/>
            <person name="Watson M."/>
            <person name="Adriaenssens E.M."/>
            <person name="Foster-Nyarko E."/>
            <person name="Jarju S."/>
            <person name="Secka A."/>
            <person name="Antonio M."/>
            <person name="Oren A."/>
            <person name="Chaudhuri R.R."/>
            <person name="La Ragione R."/>
            <person name="Hildebrand F."/>
            <person name="Pallen M.J."/>
        </authorList>
    </citation>
    <scope>NUCLEOTIDE SEQUENCE</scope>
    <source>
        <strain evidence="6">ChiSxjej2B14-6234</strain>
    </source>
</reference>
<keyword evidence="1" id="KW-0813">Transport</keyword>
<dbReference type="GO" id="GO:0015833">
    <property type="term" value="P:peptide transport"/>
    <property type="evidence" value="ECO:0007669"/>
    <property type="project" value="InterPro"/>
</dbReference>
<keyword evidence="2" id="KW-0547">Nucleotide-binding</keyword>
<dbReference type="InterPro" id="IPR027417">
    <property type="entry name" value="P-loop_NTPase"/>
</dbReference>
<dbReference type="InterPro" id="IPR050319">
    <property type="entry name" value="ABC_transp_ATP-bind"/>
</dbReference>
<dbReference type="AlphaFoldDB" id="A0A9D0ZA14"/>
<dbReference type="InterPro" id="IPR003593">
    <property type="entry name" value="AAA+_ATPase"/>
</dbReference>
<comment type="caution">
    <text evidence="6">The sequence shown here is derived from an EMBL/GenBank/DDBJ whole genome shotgun (WGS) entry which is preliminary data.</text>
</comment>
<dbReference type="Proteomes" id="UP000886887">
    <property type="component" value="Unassembled WGS sequence"/>
</dbReference>